<sequence>IVEDARRTGELAPVDIPRVVGLLQRAYATLSPPWLFDQTPEEARRIAYEMCRLLLLGLLTRGDREVRHEPLRAQRNSKPTRRSR</sequence>
<proteinExistence type="predicted"/>
<reference evidence="1" key="1">
    <citation type="journal article" date="2014" name="Front. Microbiol.">
        <title>High frequency of phylogenetically diverse reductive dehalogenase-homologous genes in deep subseafloor sedimentary metagenomes.</title>
        <authorList>
            <person name="Kawai M."/>
            <person name="Futagami T."/>
            <person name="Toyoda A."/>
            <person name="Takaki Y."/>
            <person name="Nishi S."/>
            <person name="Hori S."/>
            <person name="Arai W."/>
            <person name="Tsubouchi T."/>
            <person name="Morono Y."/>
            <person name="Uchiyama I."/>
            <person name="Ito T."/>
            <person name="Fujiyama A."/>
            <person name="Inagaki F."/>
            <person name="Takami H."/>
        </authorList>
    </citation>
    <scope>NUCLEOTIDE SEQUENCE</scope>
    <source>
        <strain evidence="1">Expedition CK06-06</strain>
    </source>
</reference>
<name>X0TVA3_9ZZZZ</name>
<gene>
    <name evidence="1" type="ORF">S01H1_22812</name>
</gene>
<protein>
    <recommendedName>
        <fullName evidence="2">TetR/AcrR family transcriptional regulator</fullName>
    </recommendedName>
</protein>
<evidence type="ECO:0008006" key="2">
    <source>
        <dbReference type="Google" id="ProtNLM"/>
    </source>
</evidence>
<dbReference type="AlphaFoldDB" id="X0TVA3"/>
<dbReference type="EMBL" id="BARS01012970">
    <property type="protein sequence ID" value="GAF92077.1"/>
    <property type="molecule type" value="Genomic_DNA"/>
</dbReference>
<organism evidence="1">
    <name type="scientific">marine sediment metagenome</name>
    <dbReference type="NCBI Taxonomy" id="412755"/>
    <lineage>
        <taxon>unclassified sequences</taxon>
        <taxon>metagenomes</taxon>
        <taxon>ecological metagenomes</taxon>
    </lineage>
</organism>
<comment type="caution">
    <text evidence="1">The sequence shown here is derived from an EMBL/GenBank/DDBJ whole genome shotgun (WGS) entry which is preliminary data.</text>
</comment>
<accession>X0TVA3</accession>
<feature type="non-terminal residue" evidence="1">
    <location>
        <position position="1"/>
    </location>
</feature>
<evidence type="ECO:0000313" key="1">
    <source>
        <dbReference type="EMBL" id="GAF92077.1"/>
    </source>
</evidence>